<dbReference type="InterPro" id="IPR007029">
    <property type="entry name" value="YHS_dom"/>
</dbReference>
<dbReference type="PANTHER" id="PTHR43437:SF3">
    <property type="entry name" value="HYDROXYACYL-THIOESTER DEHYDRATASE TYPE 2, MITOCHONDRIAL"/>
    <property type="match status" value="1"/>
</dbReference>
<accession>A0ABD6CAR8</accession>
<dbReference type="PANTHER" id="PTHR43437">
    <property type="entry name" value="HYDROXYACYL-THIOESTER DEHYDRATASE TYPE 2, MITOCHONDRIAL-RELATED"/>
    <property type="match status" value="1"/>
</dbReference>
<name>A0ABD6CAR8_9EURY</name>
<organism evidence="2 3">
    <name type="scientific">Halorientalis brevis</name>
    <dbReference type="NCBI Taxonomy" id="1126241"/>
    <lineage>
        <taxon>Archaea</taxon>
        <taxon>Methanobacteriati</taxon>
        <taxon>Methanobacteriota</taxon>
        <taxon>Stenosarchaea group</taxon>
        <taxon>Halobacteria</taxon>
        <taxon>Halobacteriales</taxon>
        <taxon>Haloarculaceae</taxon>
        <taxon>Halorientalis</taxon>
    </lineage>
</organism>
<dbReference type="SMART" id="SM00746">
    <property type="entry name" value="TRASH"/>
    <property type="match status" value="1"/>
</dbReference>
<dbReference type="RefSeq" id="WP_247375742.1">
    <property type="nucleotide sequence ID" value="NZ_JALLGV010000001.1"/>
</dbReference>
<gene>
    <name evidence="2" type="ORF">ACFR9U_08005</name>
</gene>
<dbReference type="AlphaFoldDB" id="A0ABD6CAR8"/>
<proteinExistence type="predicted"/>
<dbReference type="InterPro" id="IPR029069">
    <property type="entry name" value="HotDog_dom_sf"/>
</dbReference>
<evidence type="ECO:0000313" key="2">
    <source>
        <dbReference type="EMBL" id="MFD1586923.1"/>
    </source>
</evidence>
<protein>
    <submittedName>
        <fullName evidence="2">MaoC/PaaZ C-terminal domain-containing protein</fullName>
    </submittedName>
</protein>
<dbReference type="Gene3D" id="3.10.129.10">
    <property type="entry name" value="Hotdog Thioesterase"/>
    <property type="match status" value="1"/>
</dbReference>
<dbReference type="SUPFAM" id="SSF47240">
    <property type="entry name" value="Ferritin-like"/>
    <property type="match status" value="1"/>
</dbReference>
<comment type="caution">
    <text evidence="2">The sequence shown here is derived from an EMBL/GenBank/DDBJ whole genome shotgun (WGS) entry which is preliminary data.</text>
</comment>
<dbReference type="InterPro" id="IPR012348">
    <property type="entry name" value="RNR-like"/>
</dbReference>
<dbReference type="SUPFAM" id="SSF54637">
    <property type="entry name" value="Thioesterase/thiol ester dehydrase-isomerase"/>
    <property type="match status" value="1"/>
</dbReference>
<dbReference type="Pfam" id="PF04945">
    <property type="entry name" value="YHS"/>
    <property type="match status" value="1"/>
</dbReference>
<sequence>MAIDIACGMEVDPEDPGAVTEIDGVEYYFCSEGCKEQFQADPQKFLAAAFPFLNEIEDMQTPRLPYGGVRGEFELSVADEEQLGVGDEVSLTRSLTDDEVRQFARITSDTNALHLNDEFAERTRFGRRIAHGTLVSGLISAALAAFPGMTIYLSQELEFVAPADVGDTFTARCRIVDRLANDRFRVATHVENQDDDIVIQGTATILIDDLPHLH</sequence>
<keyword evidence="3" id="KW-1185">Reference proteome</keyword>
<dbReference type="InterPro" id="IPR050965">
    <property type="entry name" value="UPF0336/Enoyl-CoA_hydratase"/>
</dbReference>
<reference evidence="2 3" key="1">
    <citation type="journal article" date="2019" name="Int. J. Syst. Evol. Microbiol.">
        <title>The Global Catalogue of Microorganisms (GCM) 10K type strain sequencing project: providing services to taxonomists for standard genome sequencing and annotation.</title>
        <authorList>
            <consortium name="The Broad Institute Genomics Platform"/>
            <consortium name="The Broad Institute Genome Sequencing Center for Infectious Disease"/>
            <person name="Wu L."/>
            <person name="Ma J."/>
        </authorList>
    </citation>
    <scope>NUCLEOTIDE SEQUENCE [LARGE SCALE GENOMIC DNA]</scope>
    <source>
        <strain evidence="2 3">CGMCC 1.12125</strain>
    </source>
</reference>
<dbReference type="Proteomes" id="UP001597119">
    <property type="component" value="Unassembled WGS sequence"/>
</dbReference>
<dbReference type="InterPro" id="IPR011017">
    <property type="entry name" value="TRASH_dom"/>
</dbReference>
<dbReference type="InterPro" id="IPR009078">
    <property type="entry name" value="Ferritin-like_SF"/>
</dbReference>
<dbReference type="Gene3D" id="1.10.620.20">
    <property type="entry name" value="Ribonucleotide Reductase, subunit A"/>
    <property type="match status" value="1"/>
</dbReference>
<dbReference type="GO" id="GO:0016836">
    <property type="term" value="F:hydro-lyase activity"/>
    <property type="evidence" value="ECO:0007669"/>
    <property type="project" value="UniProtKB-ARBA"/>
</dbReference>
<dbReference type="Pfam" id="PF01575">
    <property type="entry name" value="MaoC_dehydratas"/>
    <property type="match status" value="1"/>
</dbReference>
<dbReference type="InterPro" id="IPR002539">
    <property type="entry name" value="MaoC-like_dom"/>
</dbReference>
<dbReference type="CDD" id="cd03449">
    <property type="entry name" value="R_hydratase"/>
    <property type="match status" value="1"/>
</dbReference>
<evidence type="ECO:0000259" key="1">
    <source>
        <dbReference type="SMART" id="SM00746"/>
    </source>
</evidence>
<dbReference type="EMBL" id="JBHUDJ010000003">
    <property type="protein sequence ID" value="MFD1586923.1"/>
    <property type="molecule type" value="Genomic_DNA"/>
</dbReference>
<feature type="domain" description="TRASH" evidence="1">
    <location>
        <begin position="4"/>
        <end position="42"/>
    </location>
</feature>
<evidence type="ECO:0000313" key="3">
    <source>
        <dbReference type="Proteomes" id="UP001597119"/>
    </source>
</evidence>